<gene>
    <name evidence="1" type="ORF">OCTVUL_1B010848</name>
</gene>
<accession>A0AA36B6E6</accession>
<sequence length="278" mass="32334">MSFDVSQYVIPDLLEELCKQALPSHFAKRRKRKTYQKMIKPISELKRKMGIVILCTTPTPYKMHNRACDYNINEFNLKGTHWSFVVKRDHAYGEYEFNLELEPYVKMDVVFRPNSKTSNKSFLLPTEMNTQSEIKLLTRGKFQLGTDITVKNMDTSEIYSCIYLQSPSTEPPYHECLLVNDSVWRVELTSQPRLIRNTIEIKAFLGISVKNDYVEHNFNVKEESKVKNQLVTEYIPVKTGKFQPDPGVDHMQIEYHWNGIHLMPGSRSVMAVLAMDIS</sequence>
<name>A0AA36B6E6_OCTVU</name>
<protein>
    <submittedName>
        <fullName evidence="1">Uncharacterized protein</fullName>
    </submittedName>
</protein>
<dbReference type="AlphaFoldDB" id="A0AA36B6E6"/>
<evidence type="ECO:0000313" key="1">
    <source>
        <dbReference type="EMBL" id="CAI9728740.1"/>
    </source>
</evidence>
<organism evidence="1 2">
    <name type="scientific">Octopus vulgaris</name>
    <name type="common">Common octopus</name>
    <dbReference type="NCBI Taxonomy" id="6645"/>
    <lineage>
        <taxon>Eukaryota</taxon>
        <taxon>Metazoa</taxon>
        <taxon>Spiralia</taxon>
        <taxon>Lophotrochozoa</taxon>
        <taxon>Mollusca</taxon>
        <taxon>Cephalopoda</taxon>
        <taxon>Coleoidea</taxon>
        <taxon>Octopodiformes</taxon>
        <taxon>Octopoda</taxon>
        <taxon>Incirrata</taxon>
        <taxon>Octopodidae</taxon>
        <taxon>Octopus</taxon>
    </lineage>
</organism>
<reference evidence="1" key="1">
    <citation type="submission" date="2023-08" db="EMBL/GenBank/DDBJ databases">
        <authorList>
            <person name="Alioto T."/>
            <person name="Alioto T."/>
            <person name="Gomez Garrido J."/>
        </authorList>
    </citation>
    <scope>NUCLEOTIDE SEQUENCE</scope>
</reference>
<dbReference type="Proteomes" id="UP001162480">
    <property type="component" value="Chromosome 10"/>
</dbReference>
<dbReference type="EMBL" id="OX597823">
    <property type="protein sequence ID" value="CAI9728740.1"/>
    <property type="molecule type" value="Genomic_DNA"/>
</dbReference>
<keyword evidence="2" id="KW-1185">Reference proteome</keyword>
<evidence type="ECO:0000313" key="2">
    <source>
        <dbReference type="Proteomes" id="UP001162480"/>
    </source>
</evidence>
<proteinExistence type="predicted"/>